<keyword evidence="7" id="KW-0813">Transport</keyword>
<keyword evidence="3 7" id="KW-1133">Transmembrane helix</keyword>
<evidence type="ECO:0000313" key="10">
    <source>
        <dbReference type="Proteomes" id="UP001162483"/>
    </source>
</evidence>
<dbReference type="Pfam" id="PF01062">
    <property type="entry name" value="Bestrophin"/>
    <property type="match status" value="1"/>
</dbReference>
<dbReference type="PANTHER" id="PTHR10736">
    <property type="entry name" value="BESTROPHIN"/>
    <property type="match status" value="1"/>
</dbReference>
<evidence type="ECO:0000256" key="2">
    <source>
        <dbReference type="ARBA" id="ARBA00022692"/>
    </source>
</evidence>
<feature type="transmembrane region" description="Helical" evidence="7">
    <location>
        <begin position="36"/>
        <end position="54"/>
    </location>
</feature>
<feature type="transmembrane region" description="Helical" evidence="7">
    <location>
        <begin position="75"/>
        <end position="94"/>
    </location>
</feature>
<dbReference type="InterPro" id="IPR021134">
    <property type="entry name" value="Bestrophin-like"/>
</dbReference>
<feature type="compositionally biased region" description="Low complexity" evidence="8">
    <location>
        <begin position="468"/>
        <end position="486"/>
    </location>
</feature>
<comment type="caution">
    <text evidence="9">The sequence shown here is derived from an EMBL/GenBank/DDBJ whole genome shotgun (WGS) entry which is preliminary data.</text>
</comment>
<evidence type="ECO:0000256" key="6">
    <source>
        <dbReference type="ARBA" id="ARBA00034769"/>
    </source>
</evidence>
<feature type="transmembrane region" description="Helical" evidence="7">
    <location>
        <begin position="128"/>
        <end position="148"/>
    </location>
</feature>
<proteinExistence type="inferred from homology"/>
<evidence type="ECO:0000256" key="4">
    <source>
        <dbReference type="ARBA" id="ARBA00023136"/>
    </source>
</evidence>
<keyword evidence="7" id="KW-0407">Ion channel</keyword>
<dbReference type="PANTHER" id="PTHR10736:SF2">
    <property type="entry name" value="BESTROPHIN-3"/>
    <property type="match status" value="1"/>
</dbReference>
<dbReference type="EMBL" id="CATNWA010014453">
    <property type="protein sequence ID" value="CAI9571975.1"/>
    <property type="molecule type" value="Genomic_DNA"/>
</dbReference>
<evidence type="ECO:0000256" key="8">
    <source>
        <dbReference type="SAM" id="MobiDB-lite"/>
    </source>
</evidence>
<name>A0ABN9DH78_9NEOB</name>
<dbReference type="InterPro" id="IPR000615">
    <property type="entry name" value="Bestrophin"/>
</dbReference>
<reference evidence="9" key="1">
    <citation type="submission" date="2023-05" db="EMBL/GenBank/DDBJ databases">
        <authorList>
            <person name="Stuckert A."/>
        </authorList>
    </citation>
    <scope>NUCLEOTIDE SEQUENCE</scope>
</reference>
<feature type="region of interest" description="Disordered" evidence="8">
    <location>
        <begin position="435"/>
        <end position="496"/>
    </location>
</feature>
<evidence type="ECO:0000256" key="7">
    <source>
        <dbReference type="RuleBase" id="RU363126"/>
    </source>
</evidence>
<comment type="similarity">
    <text evidence="6 7">Belongs to the anion channel-forming bestrophin (TC 1.A.46) family. Calcium-sensitive chloride channel subfamily.</text>
</comment>
<keyword evidence="4 7" id="KW-0472">Membrane</keyword>
<gene>
    <name evidence="9" type="ORF">SPARVUS_LOCUS7361152</name>
</gene>
<feature type="compositionally biased region" description="Basic and acidic residues" evidence="8">
    <location>
        <begin position="449"/>
        <end position="458"/>
    </location>
</feature>
<sequence length="654" mass="75710">MTVTYSSKVANATFFGFHRLLLKWRGSIYKLLYREFLLFISLYTSLSVIYRFFLTDSQKRYFEKVSLYCDKYAEQIPVTFVLGFYVTLVVNRWWNQFVNLPWPDRLMLLISSNVHGRDEYGRLLRRTLMRYVNLTSLLIFRSVSTAVYKRFPTMDHVVEAGFMTADERKIFDNLKSPHLKYWVPVVWFGNLASKARSDGRIRDSVDLQLMLNEMNRYRSWCGLLFGYDWVGIPLVYTQVVTLAVYTFFFACIIGRQFLDPEQAYAGHDLDLYIPVFTLLQFFFYAGWLKVAEQLINPFGEDDDDFETNWCIDRNLQVSLMAVDEMHTNLPKMSRDIYWNDSDVRPPYTLAAADYCIPSFLGSTVHMGLPDSVFLHEDWFLDEEKHRRQPSVLRRVKRFLSVHEHPESPVRRTFSRQGSDASTMFFPSETSYIGSFHDVPSRRPHLHGSKRNESMDKNAKPGTTRNDLSVIRESSRSNSSERQPSSEDNITPNSASHVPEVVVTTSSETVVQNDAPLQSNPPLISNNIENTECVQKNTEQPSSEIISKQDIQKQGSVQVPVKTGEEKLQHVTKDQQITSHRFSETIFPTQSSVTYLQPPYTSLQNIPLSLTLEREVPTSDAHSKPSEDLLNLLSHIDTKETDIVEFHDEKKDENI</sequence>
<organism evidence="9 10">
    <name type="scientific">Staurois parvus</name>
    <dbReference type="NCBI Taxonomy" id="386267"/>
    <lineage>
        <taxon>Eukaryota</taxon>
        <taxon>Metazoa</taxon>
        <taxon>Chordata</taxon>
        <taxon>Craniata</taxon>
        <taxon>Vertebrata</taxon>
        <taxon>Euteleostomi</taxon>
        <taxon>Amphibia</taxon>
        <taxon>Batrachia</taxon>
        <taxon>Anura</taxon>
        <taxon>Neobatrachia</taxon>
        <taxon>Ranoidea</taxon>
        <taxon>Ranidae</taxon>
        <taxon>Staurois</taxon>
    </lineage>
</organism>
<keyword evidence="10" id="KW-1185">Reference proteome</keyword>
<comment type="subcellular location">
    <subcellularLocation>
        <location evidence="7">Cell membrane</location>
        <topology evidence="7">Multi-pass membrane protein</topology>
    </subcellularLocation>
    <subcellularLocation>
        <location evidence="1">Membrane</location>
    </subcellularLocation>
</comment>
<comment type="catalytic activity">
    <reaction evidence="5">
        <text>chloride(in) = chloride(out)</text>
        <dbReference type="Rhea" id="RHEA:29823"/>
        <dbReference type="ChEBI" id="CHEBI:17996"/>
    </reaction>
</comment>
<keyword evidence="7" id="KW-0406">Ion transport</keyword>
<comment type="function">
    <text evidence="7">Forms chloride channels.</text>
</comment>
<evidence type="ECO:0000313" key="9">
    <source>
        <dbReference type="EMBL" id="CAI9571975.1"/>
    </source>
</evidence>
<keyword evidence="2 7" id="KW-0812">Transmembrane</keyword>
<dbReference type="Proteomes" id="UP001162483">
    <property type="component" value="Unassembled WGS sequence"/>
</dbReference>
<keyword evidence="7" id="KW-0869">Chloride channel</keyword>
<evidence type="ECO:0000256" key="1">
    <source>
        <dbReference type="ARBA" id="ARBA00004370"/>
    </source>
</evidence>
<feature type="transmembrane region" description="Helical" evidence="7">
    <location>
        <begin position="270"/>
        <end position="288"/>
    </location>
</feature>
<keyword evidence="7" id="KW-0868">Chloride</keyword>
<evidence type="ECO:0000256" key="3">
    <source>
        <dbReference type="ARBA" id="ARBA00022989"/>
    </source>
</evidence>
<evidence type="ECO:0000256" key="5">
    <source>
        <dbReference type="ARBA" id="ARBA00024167"/>
    </source>
</evidence>
<keyword evidence="7" id="KW-1003">Cell membrane</keyword>
<accession>A0ABN9DH78</accession>
<protein>
    <recommendedName>
        <fullName evidence="7">Bestrophin homolog</fullName>
    </recommendedName>
</protein>